<dbReference type="Pfam" id="PF11326">
    <property type="entry name" value="PANTS-like"/>
    <property type="match status" value="1"/>
</dbReference>
<reference evidence="2" key="1">
    <citation type="journal article" date="2018" name="Nat. Microbiol.">
        <title>Leveraging single-cell genomics to expand the fungal tree of life.</title>
        <authorList>
            <person name="Ahrendt S.R."/>
            <person name="Quandt C.A."/>
            <person name="Ciobanu D."/>
            <person name="Clum A."/>
            <person name="Salamov A."/>
            <person name="Andreopoulos B."/>
            <person name="Cheng J.F."/>
            <person name="Woyke T."/>
            <person name="Pelin A."/>
            <person name="Henrissat B."/>
            <person name="Reynolds N.K."/>
            <person name="Benny G.L."/>
            <person name="Smith M.E."/>
            <person name="James T.Y."/>
            <person name="Grigoriev I.V."/>
        </authorList>
    </citation>
    <scope>NUCLEOTIDE SEQUENCE [LARGE SCALE GENOMIC DNA]</scope>
    <source>
        <strain evidence="2">Baker2002</strain>
    </source>
</reference>
<name>A0A4V1J3H3_9ASCO</name>
<evidence type="ECO:0008006" key="3">
    <source>
        <dbReference type="Google" id="ProtNLM"/>
    </source>
</evidence>
<dbReference type="InterPro" id="IPR021475">
    <property type="entry name" value="Pants/Emi1-like"/>
</dbReference>
<keyword evidence="2" id="KW-1185">Reference proteome</keyword>
<gene>
    <name evidence="1" type="ORF">METBISCDRAFT_26012</name>
</gene>
<evidence type="ECO:0000313" key="1">
    <source>
        <dbReference type="EMBL" id="RKP32059.1"/>
    </source>
</evidence>
<organism evidence="1 2">
    <name type="scientific">Metschnikowia bicuspidata</name>
    <dbReference type="NCBI Taxonomy" id="27322"/>
    <lineage>
        <taxon>Eukaryota</taxon>
        <taxon>Fungi</taxon>
        <taxon>Dikarya</taxon>
        <taxon>Ascomycota</taxon>
        <taxon>Saccharomycotina</taxon>
        <taxon>Pichiomycetes</taxon>
        <taxon>Metschnikowiaceae</taxon>
        <taxon>Metschnikowia</taxon>
    </lineage>
</organism>
<dbReference type="PANTHER" id="PTHR28052:SF1">
    <property type="entry name" value="UPF0545 PROTEIN C22ORF39"/>
    <property type="match status" value="1"/>
</dbReference>
<dbReference type="PANTHER" id="PTHR28052">
    <property type="entry name" value="UPF0545 PROTEIN C22ORF39"/>
    <property type="match status" value="1"/>
</dbReference>
<proteinExistence type="predicted"/>
<dbReference type="AlphaFoldDB" id="A0A4V1J3H3"/>
<dbReference type="OrthoDB" id="2017405at2759"/>
<dbReference type="Proteomes" id="UP000268321">
    <property type="component" value="Unassembled WGS sequence"/>
</dbReference>
<dbReference type="EMBL" id="ML004434">
    <property type="protein sequence ID" value="RKP32059.1"/>
    <property type="molecule type" value="Genomic_DNA"/>
</dbReference>
<sequence length="148" mass="17319">MSDKIEGLEDLYSLVQDETPLAVRRKHADNALREHAVSSFPADMSIIVAFDEVLQCFGIGGQVRHYYRYGTYNLCDDARKKIWFAVRYGSFSEKPMDAENMAAQPKEMERRARVQQYYKDKLIRDKLNGSSEDVWEQRNTLLSRPFRE</sequence>
<accession>A0A4V1J3H3</accession>
<protein>
    <recommendedName>
        <fullName evidence="3">Early meiotic induction protein 1</fullName>
    </recommendedName>
</protein>
<evidence type="ECO:0000313" key="2">
    <source>
        <dbReference type="Proteomes" id="UP000268321"/>
    </source>
</evidence>